<dbReference type="InterPro" id="IPR015943">
    <property type="entry name" value="WD40/YVTN_repeat-like_dom_sf"/>
</dbReference>
<dbReference type="Gene3D" id="2.130.10.10">
    <property type="entry name" value="YVTN repeat-like/Quinoprotein amine dehydrogenase"/>
    <property type="match status" value="1"/>
</dbReference>
<dbReference type="SMART" id="SM00564">
    <property type="entry name" value="PQQ"/>
    <property type="match status" value="3"/>
</dbReference>
<feature type="region of interest" description="Disordered" evidence="1">
    <location>
        <begin position="345"/>
        <end position="376"/>
    </location>
</feature>
<feature type="compositionally biased region" description="Basic and acidic residues" evidence="1">
    <location>
        <begin position="345"/>
        <end position="362"/>
    </location>
</feature>
<dbReference type="AlphaFoldDB" id="A0A1J5TIY3"/>
<organism evidence="3 4">
    <name type="scientific">Marine Group III euryarchaeote CG-Epi4</name>
    <dbReference type="NCBI Taxonomy" id="1888998"/>
    <lineage>
        <taxon>Archaea</taxon>
        <taxon>Methanobacteriati</taxon>
        <taxon>Thermoplasmatota</taxon>
        <taxon>Thermoplasmata</taxon>
        <taxon>Candidatus Thermoprofundales</taxon>
    </lineage>
</organism>
<comment type="caution">
    <text evidence="3">The sequence shown here is derived from an EMBL/GenBank/DDBJ whole genome shotgun (WGS) entry which is preliminary data.</text>
</comment>
<proteinExistence type="predicted"/>
<gene>
    <name evidence="3" type="ORF">BEU01_03285</name>
</gene>
<protein>
    <recommendedName>
        <fullName evidence="2">Pyrrolo-quinoline quinone repeat domain-containing protein</fullName>
    </recommendedName>
</protein>
<name>A0A1J5TIY3_9ARCH</name>
<sequence>MRPAPAKWSFRENISPSALSVTLDGNQTAIGTRNGLIFLNSRGRLLWFNKKIRRINDVSVSTRSGKIAVGSSQKVLYLVNLKGESLWHRELDSSVLATSINSRGNLIAVGTDEGKLILYDGKGKKLWEVHLSNSDFSVNSVDITSDGEFIVAGTNYSHLYLYDVKGNVLWSKETGSEVLKTCISANGDYLGYLTSERKFSFCVKNSRVLWENTFDSQPLWIDMAQTADFVSVGESSNKVNLYNKSGKKVWGFGNETSRIGVMASGGGNVVLGNKGGVFNYSLEPYLKRLLSGCKKGIIKATDENLDTTAAKKMYDLASKNFSDANYLQFLTNIQKARNLAREARVIESTESPSERRLERNEYEETSDTSQDNTEDEMMSKLVQLAEMREKGILSEEEFIMAKSQLLRL</sequence>
<dbReference type="EMBL" id="MIYX01000015">
    <property type="protein sequence ID" value="OIR20945.1"/>
    <property type="molecule type" value="Genomic_DNA"/>
</dbReference>
<evidence type="ECO:0000259" key="2">
    <source>
        <dbReference type="Pfam" id="PF13360"/>
    </source>
</evidence>
<feature type="domain" description="Pyrrolo-quinoline quinone repeat" evidence="2">
    <location>
        <begin position="43"/>
        <end position="181"/>
    </location>
</feature>
<dbReference type="InterPro" id="IPR018391">
    <property type="entry name" value="PQQ_b-propeller_rpt"/>
</dbReference>
<evidence type="ECO:0000256" key="1">
    <source>
        <dbReference type="SAM" id="MobiDB-lite"/>
    </source>
</evidence>
<dbReference type="Proteomes" id="UP000183375">
    <property type="component" value="Unassembled WGS sequence"/>
</dbReference>
<dbReference type="InterPro" id="IPR002372">
    <property type="entry name" value="PQQ_rpt_dom"/>
</dbReference>
<evidence type="ECO:0000313" key="4">
    <source>
        <dbReference type="Proteomes" id="UP000183375"/>
    </source>
</evidence>
<dbReference type="SUPFAM" id="SSF50998">
    <property type="entry name" value="Quinoprotein alcohol dehydrogenase-like"/>
    <property type="match status" value="1"/>
</dbReference>
<evidence type="ECO:0000313" key="3">
    <source>
        <dbReference type="EMBL" id="OIR20945.1"/>
    </source>
</evidence>
<dbReference type="Pfam" id="PF13360">
    <property type="entry name" value="PQQ_2"/>
    <property type="match status" value="1"/>
</dbReference>
<dbReference type="InterPro" id="IPR011047">
    <property type="entry name" value="Quinoprotein_ADH-like_sf"/>
</dbReference>
<feature type="compositionally biased region" description="Acidic residues" evidence="1">
    <location>
        <begin position="363"/>
        <end position="376"/>
    </location>
</feature>
<reference evidence="3 4" key="1">
    <citation type="submission" date="2016-08" db="EMBL/GenBank/DDBJ databases">
        <title>New Insights into Marine Group III Euryarchaeota, from dark to light.</title>
        <authorList>
            <person name="Haro-Moreno J.M."/>
            <person name="Rodriguez-Valera F."/>
            <person name="Lopez-Garcia P."/>
            <person name="Moreira D."/>
            <person name="Martin-Cuadrado A.B."/>
        </authorList>
    </citation>
    <scope>NUCLEOTIDE SEQUENCE [LARGE SCALE GENOMIC DNA]</scope>
    <source>
        <strain evidence="3">CG-Epi4</strain>
    </source>
</reference>
<accession>A0A1J5TIY3</accession>